<evidence type="ECO:0000259" key="1">
    <source>
        <dbReference type="PROSITE" id="PS50943"/>
    </source>
</evidence>
<dbReference type="GO" id="GO:0003677">
    <property type="term" value="F:DNA binding"/>
    <property type="evidence" value="ECO:0007669"/>
    <property type="project" value="InterPro"/>
</dbReference>
<comment type="caution">
    <text evidence="2">The sequence shown here is derived from an EMBL/GenBank/DDBJ whole genome shotgun (WGS) entry which is preliminary data.</text>
</comment>
<feature type="domain" description="HTH cro/C1-type" evidence="1">
    <location>
        <begin position="2"/>
        <end position="46"/>
    </location>
</feature>
<evidence type="ECO:0000313" key="2">
    <source>
        <dbReference type="EMBL" id="TDP81574.1"/>
    </source>
</evidence>
<dbReference type="Gene3D" id="1.10.260.40">
    <property type="entry name" value="lambda repressor-like DNA-binding domains"/>
    <property type="match status" value="1"/>
</dbReference>
<sequence length="121" mass="13141">MQKTVAEKLNVDPTLLCSAERGARGPLDPKALSKLAAFLDLSPLEAEELNWAARHDRAIGALRRQGLSETELSAISAILSALYGLQGDQQIGLIDYCRQVGQSARMVKSLTPNPLNREART</sequence>
<dbReference type="InterPro" id="IPR001387">
    <property type="entry name" value="Cro/C1-type_HTH"/>
</dbReference>
<keyword evidence="3" id="KW-1185">Reference proteome</keyword>
<accession>A0A4R6R6Y4</accession>
<dbReference type="PROSITE" id="PS50943">
    <property type="entry name" value="HTH_CROC1"/>
    <property type="match status" value="1"/>
</dbReference>
<dbReference type="InterPro" id="IPR010982">
    <property type="entry name" value="Lambda_DNA-bd_dom_sf"/>
</dbReference>
<dbReference type="EMBL" id="SNXW01000007">
    <property type="protein sequence ID" value="TDP81574.1"/>
    <property type="molecule type" value="Genomic_DNA"/>
</dbReference>
<dbReference type="AlphaFoldDB" id="A0A4R6R6Y4"/>
<evidence type="ECO:0000313" key="3">
    <source>
        <dbReference type="Proteomes" id="UP000294593"/>
    </source>
</evidence>
<dbReference type="Proteomes" id="UP000294593">
    <property type="component" value="Unassembled WGS sequence"/>
</dbReference>
<name>A0A4R6R6Y4_9BURK</name>
<gene>
    <name evidence="2" type="ORF">EV672_1074</name>
</gene>
<reference evidence="2 3" key="1">
    <citation type="submission" date="2019-03" db="EMBL/GenBank/DDBJ databases">
        <title>Genomic Encyclopedia of Type Strains, Phase IV (KMG-IV): sequencing the most valuable type-strain genomes for metagenomic binning, comparative biology and taxonomic classification.</title>
        <authorList>
            <person name="Goeker M."/>
        </authorList>
    </citation>
    <scope>NUCLEOTIDE SEQUENCE [LARGE SCALE GENOMIC DNA]</scope>
    <source>
        <strain evidence="2 3">DSM 11901</strain>
    </source>
</reference>
<proteinExistence type="predicted"/>
<protein>
    <recommendedName>
        <fullName evidence="1">HTH cro/C1-type domain-containing protein</fullName>
    </recommendedName>
</protein>
<organism evidence="2 3">
    <name type="scientific">Aquabacterium commune</name>
    <dbReference type="NCBI Taxonomy" id="70586"/>
    <lineage>
        <taxon>Bacteria</taxon>
        <taxon>Pseudomonadati</taxon>
        <taxon>Pseudomonadota</taxon>
        <taxon>Betaproteobacteria</taxon>
        <taxon>Burkholderiales</taxon>
        <taxon>Aquabacterium</taxon>
    </lineage>
</organism>